<evidence type="ECO:0000313" key="3">
    <source>
        <dbReference type="EMBL" id="HAW77372.1"/>
    </source>
</evidence>
<dbReference type="AlphaFoldDB" id="A0A350P7V5"/>
<reference evidence="3 4" key="1">
    <citation type="journal article" date="2018" name="Nat. Biotechnol.">
        <title>A standardized bacterial taxonomy based on genome phylogeny substantially revises the tree of life.</title>
        <authorList>
            <person name="Parks D.H."/>
            <person name="Chuvochina M."/>
            <person name="Waite D.W."/>
            <person name="Rinke C."/>
            <person name="Skarshewski A."/>
            <person name="Chaumeil P.A."/>
            <person name="Hugenholtz P."/>
        </authorList>
    </citation>
    <scope>NUCLEOTIDE SEQUENCE [LARGE SCALE GENOMIC DNA]</scope>
    <source>
        <strain evidence="3">UBA11978</strain>
    </source>
</reference>
<gene>
    <name evidence="3" type="ORF">DCW74_16770</name>
</gene>
<proteinExistence type="predicted"/>
<name>A0A350P7V5_9ALTE</name>
<dbReference type="PANTHER" id="PTHR11086:SF18">
    <property type="entry name" value="DEOXYCYTIDYLATE DEAMINASE"/>
    <property type="match status" value="1"/>
</dbReference>
<evidence type="ECO:0000313" key="4">
    <source>
        <dbReference type="Proteomes" id="UP000263517"/>
    </source>
</evidence>
<organism evidence="3 4">
    <name type="scientific">Alteromonas australica</name>
    <dbReference type="NCBI Taxonomy" id="589873"/>
    <lineage>
        <taxon>Bacteria</taxon>
        <taxon>Pseudomonadati</taxon>
        <taxon>Pseudomonadota</taxon>
        <taxon>Gammaproteobacteria</taxon>
        <taxon>Alteromonadales</taxon>
        <taxon>Alteromonadaceae</taxon>
        <taxon>Alteromonas/Salinimonas group</taxon>
        <taxon>Alteromonas</taxon>
    </lineage>
</organism>
<sequence>MRLSWEEYALNLAFTASQRSEDPHMKVGACALNEHNMVLALGYNGLAPRKEVMDVFWKDRDLRRPYMIHAEANCLSLVKRGEVSLLAVTLLPCASCATLIASYDIPKVVYGEEYERDMKALEIFDFYGIECVKKNLT</sequence>
<evidence type="ECO:0000259" key="2">
    <source>
        <dbReference type="PROSITE" id="PS51747"/>
    </source>
</evidence>
<dbReference type="InterPro" id="IPR002125">
    <property type="entry name" value="CMP_dCMP_dom"/>
</dbReference>
<dbReference type="Proteomes" id="UP000263517">
    <property type="component" value="Unassembled WGS sequence"/>
</dbReference>
<comment type="caution">
    <text evidence="3">The sequence shown here is derived from an EMBL/GenBank/DDBJ whole genome shotgun (WGS) entry which is preliminary data.</text>
</comment>
<dbReference type="SUPFAM" id="SSF53927">
    <property type="entry name" value="Cytidine deaminase-like"/>
    <property type="match status" value="1"/>
</dbReference>
<dbReference type="Pfam" id="PF00383">
    <property type="entry name" value="dCMP_cyt_deam_1"/>
    <property type="match status" value="1"/>
</dbReference>
<dbReference type="InterPro" id="IPR016193">
    <property type="entry name" value="Cytidine_deaminase-like"/>
</dbReference>
<dbReference type="Gene3D" id="3.40.140.10">
    <property type="entry name" value="Cytidine Deaminase, domain 2"/>
    <property type="match status" value="1"/>
</dbReference>
<dbReference type="GO" id="GO:0005737">
    <property type="term" value="C:cytoplasm"/>
    <property type="evidence" value="ECO:0007669"/>
    <property type="project" value="TreeGrafter"/>
</dbReference>
<dbReference type="EMBL" id="DNAN01000588">
    <property type="protein sequence ID" value="HAW77372.1"/>
    <property type="molecule type" value="Genomic_DNA"/>
</dbReference>
<dbReference type="GO" id="GO:0004132">
    <property type="term" value="F:dCMP deaminase activity"/>
    <property type="evidence" value="ECO:0007669"/>
    <property type="project" value="TreeGrafter"/>
</dbReference>
<dbReference type="InterPro" id="IPR015517">
    <property type="entry name" value="dCMP_deaminase-rel"/>
</dbReference>
<feature type="non-terminal residue" evidence="3">
    <location>
        <position position="137"/>
    </location>
</feature>
<evidence type="ECO:0000256" key="1">
    <source>
        <dbReference type="ARBA" id="ARBA00022801"/>
    </source>
</evidence>
<protein>
    <submittedName>
        <fullName evidence="3">Deoxycytidylate deaminase</fullName>
    </submittedName>
</protein>
<feature type="domain" description="CMP/dCMP-type deaminase" evidence="2">
    <location>
        <begin position="4"/>
        <end position="124"/>
    </location>
</feature>
<dbReference type="PROSITE" id="PS51747">
    <property type="entry name" value="CYT_DCMP_DEAMINASES_2"/>
    <property type="match status" value="1"/>
</dbReference>
<dbReference type="PANTHER" id="PTHR11086">
    <property type="entry name" value="DEOXYCYTIDYLATE DEAMINASE-RELATED"/>
    <property type="match status" value="1"/>
</dbReference>
<accession>A0A350P7V5</accession>
<keyword evidence="1" id="KW-0378">Hydrolase</keyword>